<dbReference type="EMBL" id="CAFAAL010000281">
    <property type="protein sequence ID" value="CAB4823078.1"/>
    <property type="molecule type" value="Genomic_DNA"/>
</dbReference>
<sequence length="101" mass="11344">MRLTPQQQSAIRTTATETFGEEANIWLFGSRVDDNKRGGDIDLLIETNQSDVAAIVHAELAFLTKLQMKLGEQKIDVLVDYPTRHYTPPIFTIAKQTGIQL</sequence>
<name>A0A6J6ZSD0_9ZZZZ</name>
<dbReference type="SUPFAM" id="SSF81301">
    <property type="entry name" value="Nucleotidyltransferase"/>
    <property type="match status" value="1"/>
</dbReference>
<evidence type="ECO:0000313" key="2">
    <source>
        <dbReference type="EMBL" id="CAB4823078.1"/>
    </source>
</evidence>
<dbReference type="Gene3D" id="3.30.460.10">
    <property type="entry name" value="Beta Polymerase, domain 2"/>
    <property type="match status" value="1"/>
</dbReference>
<dbReference type="InterPro" id="IPR043519">
    <property type="entry name" value="NT_sf"/>
</dbReference>
<dbReference type="Pfam" id="PF01909">
    <property type="entry name" value="NTP_transf_2"/>
    <property type="match status" value="1"/>
</dbReference>
<proteinExistence type="predicted"/>
<gene>
    <name evidence="2" type="ORF">UFOPK3004_01945</name>
</gene>
<dbReference type="AlphaFoldDB" id="A0A6J6ZSD0"/>
<dbReference type="CDD" id="cd05403">
    <property type="entry name" value="NT_KNTase_like"/>
    <property type="match status" value="1"/>
</dbReference>
<reference evidence="2" key="1">
    <citation type="submission" date="2020-05" db="EMBL/GenBank/DDBJ databases">
        <authorList>
            <person name="Chiriac C."/>
            <person name="Salcher M."/>
            <person name="Ghai R."/>
            <person name="Kavagutti S V."/>
        </authorList>
    </citation>
    <scope>NUCLEOTIDE SEQUENCE</scope>
</reference>
<dbReference type="GO" id="GO:0016779">
    <property type="term" value="F:nucleotidyltransferase activity"/>
    <property type="evidence" value="ECO:0007669"/>
    <property type="project" value="InterPro"/>
</dbReference>
<accession>A0A6J6ZSD0</accession>
<feature type="domain" description="Polymerase nucleotidyl transferase" evidence="1">
    <location>
        <begin position="18"/>
        <end position="79"/>
    </location>
</feature>
<organism evidence="2">
    <name type="scientific">freshwater metagenome</name>
    <dbReference type="NCBI Taxonomy" id="449393"/>
    <lineage>
        <taxon>unclassified sequences</taxon>
        <taxon>metagenomes</taxon>
        <taxon>ecological metagenomes</taxon>
    </lineage>
</organism>
<protein>
    <submittedName>
        <fullName evidence="2">Unannotated protein</fullName>
    </submittedName>
</protein>
<dbReference type="InterPro" id="IPR002934">
    <property type="entry name" value="Polymerase_NTP_transf_dom"/>
</dbReference>
<evidence type="ECO:0000259" key="1">
    <source>
        <dbReference type="Pfam" id="PF01909"/>
    </source>
</evidence>